<evidence type="ECO:0000256" key="8">
    <source>
        <dbReference type="ARBA" id="ARBA00022833"/>
    </source>
</evidence>
<dbReference type="CDD" id="cd00009">
    <property type="entry name" value="AAA"/>
    <property type="match status" value="1"/>
</dbReference>
<dbReference type="SUPFAM" id="SSF52540">
    <property type="entry name" value="P-loop containing nucleoside triphosphate hydrolases"/>
    <property type="match status" value="1"/>
</dbReference>
<dbReference type="Gene3D" id="3.40.50.300">
    <property type="entry name" value="P-loop containing nucleotide triphosphate hydrolases"/>
    <property type="match status" value="1"/>
</dbReference>
<dbReference type="Gene3D" id="1.20.272.10">
    <property type="match status" value="1"/>
</dbReference>
<dbReference type="InterPro" id="IPR045085">
    <property type="entry name" value="HLD_clamp_pol_III_gamma_tau"/>
</dbReference>
<keyword evidence="7" id="KW-0547">Nucleotide-binding</keyword>
<keyword evidence="4 14" id="KW-0548">Nucleotidyltransferase</keyword>
<feature type="domain" description="AAA+ ATPase" evidence="13">
    <location>
        <begin position="36"/>
        <end position="180"/>
    </location>
</feature>
<name>A0ABU5G8L8_9ACTO</name>
<dbReference type="Pfam" id="PF12169">
    <property type="entry name" value="DNA_pol3_gamma3"/>
    <property type="match status" value="1"/>
</dbReference>
<dbReference type="SUPFAM" id="SSF48019">
    <property type="entry name" value="post-AAA+ oligomerization domain-like"/>
    <property type="match status" value="1"/>
</dbReference>
<dbReference type="Pfam" id="PF13177">
    <property type="entry name" value="DNA_pol3_delta2"/>
    <property type="match status" value="1"/>
</dbReference>
<feature type="region of interest" description="Disordered" evidence="12">
    <location>
        <begin position="624"/>
        <end position="843"/>
    </location>
</feature>
<dbReference type="InterPro" id="IPR050238">
    <property type="entry name" value="DNA_Rep/Repair_Clamp_Loader"/>
</dbReference>
<dbReference type="NCBIfam" id="TIGR02397">
    <property type="entry name" value="dnaX_nterm"/>
    <property type="match status" value="1"/>
</dbReference>
<dbReference type="NCBIfam" id="NF005846">
    <property type="entry name" value="PRK07764.1-6"/>
    <property type="match status" value="1"/>
</dbReference>
<dbReference type="InterPro" id="IPR008921">
    <property type="entry name" value="DNA_pol3_clamp-load_cplx_C"/>
</dbReference>
<keyword evidence="3 14" id="KW-0808">Transferase</keyword>
<gene>
    <name evidence="14" type="ORF">R6G86_07955</name>
</gene>
<dbReference type="Pfam" id="PF22608">
    <property type="entry name" value="DNAX_ATPase_lid"/>
    <property type="match status" value="1"/>
</dbReference>
<dbReference type="EC" id="2.7.7.7" evidence="2"/>
<comment type="similarity">
    <text evidence="1">Belongs to the DnaX/STICHEL family.</text>
</comment>
<evidence type="ECO:0000256" key="9">
    <source>
        <dbReference type="ARBA" id="ARBA00022840"/>
    </source>
</evidence>
<dbReference type="RefSeq" id="WP_320755526.1">
    <property type="nucleotide sequence ID" value="NZ_JAWNGA010000015.1"/>
</dbReference>
<accession>A0ABU5G8L8</accession>
<comment type="caution">
    <text evidence="14">The sequence shown here is derived from an EMBL/GenBank/DDBJ whole genome shotgun (WGS) entry which is preliminary data.</text>
</comment>
<keyword evidence="15" id="KW-1185">Reference proteome</keyword>
<feature type="compositionally biased region" description="Acidic residues" evidence="12">
    <location>
        <begin position="658"/>
        <end position="682"/>
    </location>
</feature>
<evidence type="ECO:0000313" key="14">
    <source>
        <dbReference type="EMBL" id="MDY5133671.1"/>
    </source>
</evidence>
<evidence type="ECO:0000256" key="10">
    <source>
        <dbReference type="ARBA" id="ARBA00022932"/>
    </source>
</evidence>
<dbReference type="PANTHER" id="PTHR11669">
    <property type="entry name" value="REPLICATION FACTOR C / DNA POLYMERASE III GAMMA-TAU SUBUNIT"/>
    <property type="match status" value="1"/>
</dbReference>
<evidence type="ECO:0000256" key="3">
    <source>
        <dbReference type="ARBA" id="ARBA00022679"/>
    </source>
</evidence>
<evidence type="ECO:0000256" key="7">
    <source>
        <dbReference type="ARBA" id="ARBA00022741"/>
    </source>
</evidence>
<evidence type="ECO:0000256" key="5">
    <source>
        <dbReference type="ARBA" id="ARBA00022705"/>
    </source>
</evidence>
<evidence type="ECO:0000313" key="15">
    <source>
        <dbReference type="Proteomes" id="UP001275049"/>
    </source>
</evidence>
<dbReference type="PANTHER" id="PTHR11669:SF0">
    <property type="entry name" value="PROTEIN STICHEL-LIKE 2"/>
    <property type="match status" value="1"/>
</dbReference>
<organism evidence="14 15">
    <name type="scientific">Actinotignum urinale</name>
    <dbReference type="NCBI Taxonomy" id="190146"/>
    <lineage>
        <taxon>Bacteria</taxon>
        <taxon>Bacillati</taxon>
        <taxon>Actinomycetota</taxon>
        <taxon>Actinomycetes</taxon>
        <taxon>Actinomycetales</taxon>
        <taxon>Actinomycetaceae</taxon>
        <taxon>Actinotignum</taxon>
    </lineage>
</organism>
<dbReference type="Gene3D" id="1.10.8.60">
    <property type="match status" value="1"/>
</dbReference>
<dbReference type="GO" id="GO:0003887">
    <property type="term" value="F:DNA-directed DNA polymerase activity"/>
    <property type="evidence" value="ECO:0007669"/>
    <property type="project" value="UniProtKB-EC"/>
</dbReference>
<feature type="compositionally biased region" description="Basic and acidic residues" evidence="12">
    <location>
        <begin position="698"/>
        <end position="708"/>
    </location>
</feature>
<feature type="compositionally biased region" description="Acidic residues" evidence="12">
    <location>
        <begin position="825"/>
        <end position="838"/>
    </location>
</feature>
<evidence type="ECO:0000256" key="2">
    <source>
        <dbReference type="ARBA" id="ARBA00012417"/>
    </source>
</evidence>
<feature type="compositionally biased region" description="Polar residues" evidence="12">
    <location>
        <begin position="530"/>
        <end position="556"/>
    </location>
</feature>
<evidence type="ECO:0000256" key="1">
    <source>
        <dbReference type="ARBA" id="ARBA00006360"/>
    </source>
</evidence>
<feature type="region of interest" description="Disordered" evidence="12">
    <location>
        <begin position="440"/>
        <end position="470"/>
    </location>
</feature>
<evidence type="ECO:0000256" key="4">
    <source>
        <dbReference type="ARBA" id="ARBA00022695"/>
    </source>
</evidence>
<proteinExistence type="inferred from homology"/>
<dbReference type="SMART" id="SM00382">
    <property type="entry name" value="AAA"/>
    <property type="match status" value="1"/>
</dbReference>
<evidence type="ECO:0000259" key="13">
    <source>
        <dbReference type="SMART" id="SM00382"/>
    </source>
</evidence>
<evidence type="ECO:0000256" key="11">
    <source>
        <dbReference type="ARBA" id="ARBA00049244"/>
    </source>
</evidence>
<evidence type="ECO:0000256" key="6">
    <source>
        <dbReference type="ARBA" id="ARBA00022723"/>
    </source>
</evidence>
<keyword evidence="8" id="KW-0862">Zinc</keyword>
<dbReference type="InterPro" id="IPR012763">
    <property type="entry name" value="DNA_pol_III_sug/sutau_N"/>
</dbReference>
<keyword evidence="5" id="KW-0235">DNA replication</keyword>
<dbReference type="Proteomes" id="UP001275049">
    <property type="component" value="Unassembled WGS sequence"/>
</dbReference>
<keyword evidence="10" id="KW-0239">DNA-directed DNA polymerase</keyword>
<dbReference type="InterPro" id="IPR003593">
    <property type="entry name" value="AAA+_ATPase"/>
</dbReference>
<evidence type="ECO:0000256" key="12">
    <source>
        <dbReference type="SAM" id="MobiDB-lite"/>
    </source>
</evidence>
<feature type="region of interest" description="Disordered" evidence="12">
    <location>
        <begin position="369"/>
        <end position="403"/>
    </location>
</feature>
<keyword evidence="6" id="KW-0479">Metal-binding</keyword>
<dbReference type="EMBL" id="JAWNGA010000015">
    <property type="protein sequence ID" value="MDY5133671.1"/>
    <property type="molecule type" value="Genomic_DNA"/>
</dbReference>
<dbReference type="CDD" id="cd18137">
    <property type="entry name" value="HLD_clamp_pol_III_gamma_tau"/>
    <property type="match status" value="1"/>
</dbReference>
<feature type="compositionally biased region" description="Polar residues" evidence="12">
    <location>
        <begin position="745"/>
        <end position="824"/>
    </location>
</feature>
<comment type="catalytic activity">
    <reaction evidence="11">
        <text>DNA(n) + a 2'-deoxyribonucleoside 5'-triphosphate = DNA(n+1) + diphosphate</text>
        <dbReference type="Rhea" id="RHEA:22508"/>
        <dbReference type="Rhea" id="RHEA-COMP:17339"/>
        <dbReference type="Rhea" id="RHEA-COMP:17340"/>
        <dbReference type="ChEBI" id="CHEBI:33019"/>
        <dbReference type="ChEBI" id="CHEBI:61560"/>
        <dbReference type="ChEBI" id="CHEBI:173112"/>
        <dbReference type="EC" id="2.7.7.7"/>
    </reaction>
</comment>
<dbReference type="InterPro" id="IPR027417">
    <property type="entry name" value="P-loop_NTPase"/>
</dbReference>
<reference evidence="14 15" key="1">
    <citation type="submission" date="2023-10" db="EMBL/GenBank/DDBJ databases">
        <title>Whole Genome based description of the genera Actinobaculum and Actinotignum reveals a complex phylogenetic relationship within the species included in the genus Actinotignum.</title>
        <authorList>
            <person name="Jensen C.S."/>
            <person name="Dargis R."/>
            <person name="Kemp M."/>
            <person name="Christensen J.J."/>
        </authorList>
    </citation>
    <scope>NUCLEOTIDE SEQUENCE [LARGE SCALE GENOMIC DNA]</scope>
    <source>
        <strain evidence="14 15">SLA_B974</strain>
    </source>
</reference>
<protein>
    <recommendedName>
        <fullName evidence="2">DNA-directed DNA polymerase</fullName>
        <ecNumber evidence="2">2.7.7.7</ecNumber>
    </recommendedName>
</protein>
<keyword evidence="9" id="KW-0067">ATP-binding</keyword>
<sequence>MSMALYRRYRPERFQDLIGQEQVVKPLMVALRANKTVHAYLFSGPRGCGKTTSARIFARCLNCAQAPTDTPCGKCPSCIELGSGGSGSLDVVEMDAASHGGVDDARDLVERATFAPSRDRYKIFIIDEAHMVTTQGFNALLKLVEEPPAHVKFIFATTEPEKVIGTIRSRTHHYPFRLVPPEIMEDYLAGLCGEEGIQPEEGVLGLVVRAGGGSVRDSLSVLDQLMGGSEGARIEYAQAVALLGYTDSTLLDKAVEAIAQEDGAGLFSVVENVIQSGHDPRRFVEDLLQRMRDLIVIDMAGEAAKDALSGIPEDQIQSMSEQARLLGARRATIAAELVNEALSSMVGATSPRLQLELLCARLLLGVKTERNPGNNREFSPGYAGSQGDAQSGGQGDVPSNSGARVGELVGELAGELEGGAFAKGNAPGAQSGVFASTVQGDGLASGGDDGNEATFKQVSGGNNGRQPDGSAVEHAVNNRMETRSFVPVVHKKNAEEVAREKARLASLRSGKTWGSVWAFTQQAELPAQPMEQSAQKIEPHSNSQDATSRSNSQDATLHQELRDQWENIATKGVFAKAIFAYPVHLLGVWAGVAYLEFERDENFAYMEKQENVERLGAHLSRFTSQPVTVKTRKKSATSDEPPVENIPEGPYGDYPEPSYEEYVDEPPVEEYEEEPYLEDSYVEESREGEPYAQGEYPKSVKKENEKTQANHSNGEEESSSVPFYMQKMPMPSFPGNANIGMPASEETSVSSYLANASRGLNTARPQTKQQGAPTRVTSAVSEASTTPQKSATDTESSFNNAQEKVAQARQQGNQGSQPTPANTSEDAEEYDVSPDDPTLENSKAVGVEVVLDTFHGTIIEENVKDGGNN</sequence>
<feature type="region of interest" description="Disordered" evidence="12">
    <location>
        <begin position="527"/>
        <end position="556"/>
    </location>
</feature>
<dbReference type="InterPro" id="IPR022754">
    <property type="entry name" value="DNA_pol_III_gamma-3"/>
</dbReference>